<comment type="caution">
    <text evidence="13">The sequence shown here is derived from an EMBL/GenBank/DDBJ whole genome shotgun (WGS) entry which is preliminary data.</text>
</comment>
<dbReference type="NCBIfam" id="TIGR01312">
    <property type="entry name" value="XylB"/>
    <property type="match status" value="1"/>
</dbReference>
<keyword evidence="6 8" id="KW-0067">ATP-binding</keyword>
<protein>
    <recommendedName>
        <fullName evidence="8 10">Xylulose kinase</fullName>
        <shortName evidence="8 10">Xylulokinase</shortName>
        <ecNumber evidence="8 10">2.7.1.17</ecNumber>
    </recommendedName>
</protein>
<evidence type="ECO:0000256" key="3">
    <source>
        <dbReference type="ARBA" id="ARBA00022679"/>
    </source>
</evidence>
<evidence type="ECO:0000256" key="8">
    <source>
        <dbReference type="HAMAP-Rule" id="MF_02220"/>
    </source>
</evidence>
<keyword evidence="3 8" id="KW-0808">Transferase</keyword>
<dbReference type="InterPro" id="IPR050406">
    <property type="entry name" value="FGGY_Carb_Kinase"/>
</dbReference>
<feature type="active site" description="Proton acceptor" evidence="8">
    <location>
        <position position="242"/>
    </location>
</feature>
<name>A0A7V5HYB2_UNCAE</name>
<evidence type="ECO:0000256" key="1">
    <source>
        <dbReference type="ARBA" id="ARBA00009156"/>
    </source>
</evidence>
<dbReference type="Pfam" id="PF02782">
    <property type="entry name" value="FGGY_C"/>
    <property type="match status" value="1"/>
</dbReference>
<proteinExistence type="inferred from homology"/>
<dbReference type="PANTHER" id="PTHR43095:SF5">
    <property type="entry name" value="XYLULOSE KINASE"/>
    <property type="match status" value="1"/>
</dbReference>
<sequence>MKEECLLGIDVGTSSCKVILLDKSGRIRGSVTKEYPIFVPRAGWTEQNPEDWWKAIKDSVKELLKKTGEKDSIRAIGLTGQMHGLVALDKEGNVLRPCILWNDQRCAPQCEEIYQKVGGKEKLLSYTNNSMLPGYTAGKILWVRENEPRVYERIAKVLVPKDYIRYRLTGEYATEVSDASGTGLFDVRERKWSDSLLEILEIPKEWMPECYESSEISGTVLDSVAEELGLPSGLPVAGGGGDAVIQAVGAGVTTEDVALCIIGTSGIISVSLSKYCDNPEGKLQFFCNVMPDKWIAFGCTLNAGGTLRWFKDALGGLEEELAKNLNESVYEILTQEAKNSPPGSNGLIFLPYISGERCPYTDPYARGVFLGIGLNTRKCDIVRSVYEGVVFNLRDVLGCMSLIGVSPREIRASGGGAKSTFWRQIQADVFNKEVTTVKYSEEGAALAAAIVAGVGVGIWSKVEDATFLFPVETRTKPCPKNVETYDRIFSIYRKIYPQLKSIFNELSSFSG</sequence>
<evidence type="ECO:0000256" key="2">
    <source>
        <dbReference type="ARBA" id="ARBA00022629"/>
    </source>
</evidence>
<feature type="site" description="Important for activity" evidence="8">
    <location>
        <position position="10"/>
    </location>
</feature>
<dbReference type="InterPro" id="IPR018484">
    <property type="entry name" value="FGGY_N"/>
</dbReference>
<evidence type="ECO:0000256" key="4">
    <source>
        <dbReference type="ARBA" id="ARBA00022741"/>
    </source>
</evidence>
<comment type="function">
    <text evidence="8">Catalyzes the phosphorylation of D-xylulose to D-xylulose 5-phosphate.</text>
</comment>
<dbReference type="InterPro" id="IPR000577">
    <property type="entry name" value="Carb_kinase_FGGY"/>
</dbReference>
<evidence type="ECO:0000259" key="12">
    <source>
        <dbReference type="Pfam" id="PF02782"/>
    </source>
</evidence>
<comment type="catalytic activity">
    <reaction evidence="8 10">
        <text>D-xylulose + ATP = D-xylulose 5-phosphate + ADP + H(+)</text>
        <dbReference type="Rhea" id="RHEA:10964"/>
        <dbReference type="ChEBI" id="CHEBI:15378"/>
        <dbReference type="ChEBI" id="CHEBI:17140"/>
        <dbReference type="ChEBI" id="CHEBI:30616"/>
        <dbReference type="ChEBI" id="CHEBI:57737"/>
        <dbReference type="ChEBI" id="CHEBI:456216"/>
        <dbReference type="EC" id="2.7.1.17"/>
    </reaction>
</comment>
<dbReference type="HAMAP" id="MF_02220">
    <property type="entry name" value="XylB"/>
    <property type="match status" value="1"/>
</dbReference>
<evidence type="ECO:0000256" key="9">
    <source>
        <dbReference type="RuleBase" id="RU003733"/>
    </source>
</evidence>
<dbReference type="InterPro" id="IPR043129">
    <property type="entry name" value="ATPase_NBD"/>
</dbReference>
<dbReference type="SUPFAM" id="SSF53067">
    <property type="entry name" value="Actin-like ATPase domain"/>
    <property type="match status" value="2"/>
</dbReference>
<dbReference type="PROSITE" id="PS00933">
    <property type="entry name" value="FGGY_KINASES_1"/>
    <property type="match status" value="1"/>
</dbReference>
<evidence type="ECO:0000259" key="11">
    <source>
        <dbReference type="Pfam" id="PF00370"/>
    </source>
</evidence>
<dbReference type="InterPro" id="IPR018483">
    <property type="entry name" value="Carb_kinase_FGGY_CS"/>
</dbReference>
<dbReference type="GO" id="GO:0004856">
    <property type="term" value="F:D-xylulokinase activity"/>
    <property type="evidence" value="ECO:0007669"/>
    <property type="project" value="UniProtKB-UniRule"/>
</dbReference>
<dbReference type="Proteomes" id="UP000886070">
    <property type="component" value="Unassembled WGS sequence"/>
</dbReference>
<dbReference type="CDD" id="cd07808">
    <property type="entry name" value="ASKHA_NBD_FGGY_EcXK-like"/>
    <property type="match status" value="1"/>
</dbReference>
<comment type="similarity">
    <text evidence="1 8 9">Belongs to the FGGY kinase family.</text>
</comment>
<evidence type="ECO:0000256" key="5">
    <source>
        <dbReference type="ARBA" id="ARBA00022777"/>
    </source>
</evidence>
<dbReference type="PROSITE" id="PS00445">
    <property type="entry name" value="FGGY_KINASES_2"/>
    <property type="match status" value="1"/>
</dbReference>
<accession>A0A7V5HYB2</accession>
<reference evidence="13" key="1">
    <citation type="journal article" date="2020" name="mSystems">
        <title>Genome- and Community-Level Interaction Insights into Carbon Utilization and Element Cycling Functions of Hydrothermarchaeota in Hydrothermal Sediment.</title>
        <authorList>
            <person name="Zhou Z."/>
            <person name="Liu Y."/>
            <person name="Xu W."/>
            <person name="Pan J."/>
            <person name="Luo Z.H."/>
            <person name="Li M."/>
        </authorList>
    </citation>
    <scope>NUCLEOTIDE SEQUENCE [LARGE SCALE GENOMIC DNA]</scope>
    <source>
        <strain evidence="13">HyVt-92</strain>
    </source>
</reference>
<dbReference type="InterPro" id="IPR018485">
    <property type="entry name" value="FGGY_C"/>
</dbReference>
<dbReference type="GO" id="GO:0042732">
    <property type="term" value="P:D-xylose metabolic process"/>
    <property type="evidence" value="ECO:0007669"/>
    <property type="project" value="UniProtKB-KW"/>
</dbReference>
<dbReference type="Gene3D" id="3.30.420.40">
    <property type="match status" value="2"/>
</dbReference>
<keyword evidence="4 8" id="KW-0547">Nucleotide-binding</keyword>
<evidence type="ECO:0000256" key="10">
    <source>
        <dbReference type="RuleBase" id="RU364073"/>
    </source>
</evidence>
<feature type="domain" description="Carbohydrate kinase FGGY N-terminal" evidence="11">
    <location>
        <begin position="6"/>
        <end position="249"/>
    </location>
</feature>
<evidence type="ECO:0000256" key="7">
    <source>
        <dbReference type="ARBA" id="ARBA00023277"/>
    </source>
</evidence>
<gene>
    <name evidence="8 10 13" type="primary">xylB</name>
    <name evidence="13" type="ORF">ENL39_01700</name>
</gene>
<dbReference type="AlphaFoldDB" id="A0A7V5HYB2"/>
<evidence type="ECO:0000256" key="6">
    <source>
        <dbReference type="ARBA" id="ARBA00022840"/>
    </source>
</evidence>
<organism evidence="13">
    <name type="scientific">Aerophobetes bacterium</name>
    <dbReference type="NCBI Taxonomy" id="2030807"/>
    <lineage>
        <taxon>Bacteria</taxon>
        <taxon>Candidatus Aerophobota</taxon>
    </lineage>
</organism>
<dbReference type="GO" id="GO:0005524">
    <property type="term" value="F:ATP binding"/>
    <property type="evidence" value="ECO:0007669"/>
    <property type="project" value="UniProtKB-UniRule"/>
</dbReference>
<dbReference type="PANTHER" id="PTHR43095">
    <property type="entry name" value="SUGAR KINASE"/>
    <property type="match status" value="1"/>
</dbReference>
<dbReference type="EMBL" id="DRTT01000052">
    <property type="protein sequence ID" value="HHF98185.1"/>
    <property type="molecule type" value="Genomic_DNA"/>
</dbReference>
<dbReference type="EC" id="2.7.1.17" evidence="8 10"/>
<feature type="binding site" evidence="8">
    <location>
        <begin position="82"/>
        <end position="83"/>
    </location>
    <ligand>
        <name>substrate</name>
    </ligand>
</feature>
<evidence type="ECO:0000313" key="13">
    <source>
        <dbReference type="EMBL" id="HHF98185.1"/>
    </source>
</evidence>
<dbReference type="GO" id="GO:0005998">
    <property type="term" value="P:xylulose catabolic process"/>
    <property type="evidence" value="ECO:0007669"/>
    <property type="project" value="UniProtKB-UniRule"/>
</dbReference>
<keyword evidence="2 8" id="KW-0859">Xylose metabolism</keyword>
<keyword evidence="5 8" id="KW-0418">Kinase</keyword>
<keyword evidence="7 8" id="KW-0119">Carbohydrate metabolism</keyword>
<dbReference type="Pfam" id="PF00370">
    <property type="entry name" value="FGGY_N"/>
    <property type="match status" value="1"/>
</dbReference>
<dbReference type="PIRSF" id="PIRSF000538">
    <property type="entry name" value="GlpK"/>
    <property type="match status" value="1"/>
</dbReference>
<feature type="domain" description="Carbohydrate kinase FGGY C-terminal" evidence="12">
    <location>
        <begin position="259"/>
        <end position="454"/>
    </location>
</feature>
<dbReference type="InterPro" id="IPR006000">
    <property type="entry name" value="Xylulokinase"/>
</dbReference>